<comment type="subcellular location">
    <subcellularLocation>
        <location evidence="1 8">Cell outer membrane</location>
        <topology evidence="1 8">Multi-pass membrane protein</topology>
    </subcellularLocation>
</comment>
<name>A0ABZ0TJQ0_9SPHI</name>
<dbReference type="Proteomes" id="UP001324380">
    <property type="component" value="Chromosome"/>
</dbReference>
<evidence type="ECO:0000256" key="3">
    <source>
        <dbReference type="ARBA" id="ARBA00022452"/>
    </source>
</evidence>
<evidence type="ECO:0000256" key="10">
    <source>
        <dbReference type="SAM" id="SignalP"/>
    </source>
</evidence>
<dbReference type="InterPro" id="IPR036942">
    <property type="entry name" value="Beta-barrel_TonB_sf"/>
</dbReference>
<evidence type="ECO:0000259" key="12">
    <source>
        <dbReference type="Pfam" id="PF07715"/>
    </source>
</evidence>
<evidence type="ECO:0000259" key="11">
    <source>
        <dbReference type="Pfam" id="PF00593"/>
    </source>
</evidence>
<reference evidence="13 14" key="1">
    <citation type="submission" date="2023-11" db="EMBL/GenBank/DDBJ databases">
        <title>Analysis of the Genomes of Mucilaginibacter gossypii cycad 4 and M. sabulilitoris SNA2: microbes with the potential for plant growth promotion.</title>
        <authorList>
            <person name="Hirsch A.M."/>
            <person name="Humm E."/>
            <person name="Rubbi M."/>
            <person name="Del Vecchio G."/>
            <person name="Ha S.M."/>
            <person name="Pellegrini M."/>
            <person name="Gunsalus R.P."/>
        </authorList>
    </citation>
    <scope>NUCLEOTIDE SEQUENCE [LARGE SCALE GENOMIC DNA]</scope>
    <source>
        <strain evidence="13 14">SNA2</strain>
    </source>
</reference>
<evidence type="ECO:0000313" key="13">
    <source>
        <dbReference type="EMBL" id="WPU93039.1"/>
    </source>
</evidence>
<keyword evidence="6 8" id="KW-0472">Membrane</keyword>
<dbReference type="SUPFAM" id="SSF56935">
    <property type="entry name" value="Porins"/>
    <property type="match status" value="1"/>
</dbReference>
<keyword evidence="13" id="KW-0675">Receptor</keyword>
<dbReference type="Gene3D" id="2.60.40.1120">
    <property type="entry name" value="Carboxypeptidase-like, regulatory domain"/>
    <property type="match status" value="1"/>
</dbReference>
<dbReference type="PROSITE" id="PS52016">
    <property type="entry name" value="TONB_DEPENDENT_REC_3"/>
    <property type="match status" value="1"/>
</dbReference>
<keyword evidence="5 9" id="KW-0798">TonB box</keyword>
<feature type="domain" description="TonB-dependent receptor-like beta-barrel" evidence="11">
    <location>
        <begin position="446"/>
        <end position="1040"/>
    </location>
</feature>
<dbReference type="RefSeq" id="WP_321562194.1">
    <property type="nucleotide sequence ID" value="NZ_CP139558.1"/>
</dbReference>
<comment type="similarity">
    <text evidence="8 9">Belongs to the TonB-dependent receptor family.</text>
</comment>
<evidence type="ECO:0000256" key="2">
    <source>
        <dbReference type="ARBA" id="ARBA00022448"/>
    </source>
</evidence>
<dbReference type="InterPro" id="IPR039426">
    <property type="entry name" value="TonB-dep_rcpt-like"/>
</dbReference>
<accession>A0ABZ0TJQ0</accession>
<evidence type="ECO:0000256" key="7">
    <source>
        <dbReference type="ARBA" id="ARBA00023237"/>
    </source>
</evidence>
<evidence type="ECO:0000256" key="5">
    <source>
        <dbReference type="ARBA" id="ARBA00023077"/>
    </source>
</evidence>
<keyword evidence="3 8" id="KW-1134">Transmembrane beta strand</keyword>
<protein>
    <submittedName>
        <fullName evidence="13">TonB-dependent receptor</fullName>
    </submittedName>
</protein>
<dbReference type="Pfam" id="PF07715">
    <property type="entry name" value="Plug"/>
    <property type="match status" value="1"/>
</dbReference>
<dbReference type="InterPro" id="IPR000531">
    <property type="entry name" value="Beta-barrel_TonB"/>
</dbReference>
<keyword evidence="2 8" id="KW-0813">Transport</keyword>
<sequence>MFKSLLLKGRFLGVLLCCLISSLVVTAQTKYKGKVIGSDDKLPIVGASIRIKGTTTGAVTDVNGDFTLSLNPGNTLVISYIGYQTTEINVGTDVNLRITLQAGNNSLNEVVVTGYGSQRKKDITGSVAVVNVATFKSVPAGNSTSLLQGQAAGVTVTNSGSPGGSSAVNIRGIGSIFSTAPLVIVDGTPGTMDDINVNDIESIQVLKDAGSAAIYGVRASNGVIVITTKKGKAGKAQITYDGLYGTTRPLPDGFKLADTKTYMQAEFESYRNDGKVGGGVNGNVNKQFDPLGTGTYTIPDFISPAGAKTGDPGTTLADYTLNPQTGVGNQVTMANKQGTDWFHEVFKPATLQSHSVTASGGNDKNTYLMSVAYLNQQGTLIGTFDKRYSVRANTNFNINDHVRVGENAYFFNKNNPQINNQNEGNPVSYIYREPPIIPVFDIKGNYAGSRSPGLSNSSNPYAIVQRNLNNSKLRGNNQDWEVIGNVYGEVDFLKHLTLRTQFGGRLQNTYNRFFNPTPYENAEGNTGANSYTEVAGYGSFYTWTNTLKYNQLFGKHSINLLLGQENTSNYTRQVQGSRGNYAASLDPDYINLDTGSPAGVQNTNNSATNQLTSNTLQSYFAQLNYAFADKYLITATIRRDGSSFFAKGRRYGTFPSVTAGWRASQEDFLKGVSWLNDLKFRGGYGSLGSLSGVSTQPYNAFDLYLAGPGTQYYDIEGKGNAALLGASLNQKGNKETTWETDKVLNVGFDATILNNSLDISFEYFRKTITGLLFQSQLLAPAGVTKPPYVNAGDLRNNGFDINVNYHGSINDFKYTLGVNFSHYSNLVKALNSGQPYLDVNSGGSTRLQNFVRLQPGQPVGEFYGLQVEGLYQSQAEVDAGPKYSDAKPGLFKIKDVNGDGKIDLSDRTFIGNPNPKFTGGFNLSASYKGFDLSAFIYGVYGNKVVNYVKYWTSFPAVFDGNVSANIITDSWHAGADNSNATIPILTRAASLGNTGAFNSFYIENGSYLRLKSLQIGYTIPGAKLNKIGISKIRIFVLGNNLFTVTKYSGLDPELPNSTLNNNTNGDNTSFGIDFGNYPANEKRYSVGLQATF</sequence>
<dbReference type="SUPFAM" id="SSF49464">
    <property type="entry name" value="Carboxypeptidase regulatory domain-like"/>
    <property type="match status" value="1"/>
</dbReference>
<dbReference type="InterPro" id="IPR008969">
    <property type="entry name" value="CarboxyPept-like_regulatory"/>
</dbReference>
<proteinExistence type="inferred from homology"/>
<feature type="signal peptide" evidence="10">
    <location>
        <begin position="1"/>
        <end position="27"/>
    </location>
</feature>
<dbReference type="InterPro" id="IPR037066">
    <property type="entry name" value="Plug_dom_sf"/>
</dbReference>
<evidence type="ECO:0000313" key="14">
    <source>
        <dbReference type="Proteomes" id="UP001324380"/>
    </source>
</evidence>
<gene>
    <name evidence="13" type="ORF">SNE25_27340</name>
</gene>
<dbReference type="Pfam" id="PF00593">
    <property type="entry name" value="TonB_dep_Rec_b-barrel"/>
    <property type="match status" value="1"/>
</dbReference>
<keyword evidence="14" id="KW-1185">Reference proteome</keyword>
<dbReference type="Gene3D" id="2.170.130.10">
    <property type="entry name" value="TonB-dependent receptor, plug domain"/>
    <property type="match status" value="1"/>
</dbReference>
<evidence type="ECO:0000256" key="4">
    <source>
        <dbReference type="ARBA" id="ARBA00022692"/>
    </source>
</evidence>
<dbReference type="NCBIfam" id="TIGR04057">
    <property type="entry name" value="SusC_RagA_signa"/>
    <property type="match status" value="1"/>
</dbReference>
<dbReference type="EMBL" id="CP139558">
    <property type="protein sequence ID" value="WPU93039.1"/>
    <property type="molecule type" value="Genomic_DNA"/>
</dbReference>
<dbReference type="InterPro" id="IPR012910">
    <property type="entry name" value="Plug_dom"/>
</dbReference>
<keyword evidence="7 8" id="KW-0998">Cell outer membrane</keyword>
<feature type="chain" id="PRO_5047431594" evidence="10">
    <location>
        <begin position="28"/>
        <end position="1092"/>
    </location>
</feature>
<evidence type="ECO:0000256" key="6">
    <source>
        <dbReference type="ARBA" id="ARBA00023136"/>
    </source>
</evidence>
<evidence type="ECO:0000256" key="9">
    <source>
        <dbReference type="RuleBase" id="RU003357"/>
    </source>
</evidence>
<dbReference type="InterPro" id="IPR023997">
    <property type="entry name" value="TonB-dep_OMP_SusC/RagA_CS"/>
</dbReference>
<dbReference type="Gene3D" id="2.40.170.20">
    <property type="entry name" value="TonB-dependent receptor, beta-barrel domain"/>
    <property type="match status" value="1"/>
</dbReference>
<dbReference type="NCBIfam" id="TIGR04056">
    <property type="entry name" value="OMP_RagA_SusC"/>
    <property type="match status" value="1"/>
</dbReference>
<keyword evidence="10" id="KW-0732">Signal</keyword>
<dbReference type="Pfam" id="PF13715">
    <property type="entry name" value="CarbopepD_reg_2"/>
    <property type="match status" value="1"/>
</dbReference>
<evidence type="ECO:0000256" key="8">
    <source>
        <dbReference type="PROSITE-ProRule" id="PRU01360"/>
    </source>
</evidence>
<dbReference type="InterPro" id="IPR023996">
    <property type="entry name" value="TonB-dep_OMP_SusC/RagA"/>
</dbReference>
<feature type="domain" description="TonB-dependent receptor plug" evidence="12">
    <location>
        <begin position="120"/>
        <end position="223"/>
    </location>
</feature>
<organism evidence="13 14">
    <name type="scientific">Mucilaginibacter sabulilitoris</name>
    <dbReference type="NCBI Taxonomy" id="1173583"/>
    <lineage>
        <taxon>Bacteria</taxon>
        <taxon>Pseudomonadati</taxon>
        <taxon>Bacteroidota</taxon>
        <taxon>Sphingobacteriia</taxon>
        <taxon>Sphingobacteriales</taxon>
        <taxon>Sphingobacteriaceae</taxon>
        <taxon>Mucilaginibacter</taxon>
    </lineage>
</organism>
<keyword evidence="4 8" id="KW-0812">Transmembrane</keyword>
<evidence type="ECO:0000256" key="1">
    <source>
        <dbReference type="ARBA" id="ARBA00004571"/>
    </source>
</evidence>